<dbReference type="EMBL" id="CP076448">
    <property type="protein sequence ID" value="QXM26027.1"/>
    <property type="molecule type" value="Genomic_DNA"/>
</dbReference>
<dbReference type="KEGG" id="elio:KO353_07510"/>
<accession>A0A975U442</accession>
<evidence type="ECO:0000256" key="3">
    <source>
        <dbReference type="ARBA" id="ARBA00023163"/>
    </source>
</evidence>
<dbReference type="GO" id="GO:0000976">
    <property type="term" value="F:transcription cis-regulatory region binding"/>
    <property type="evidence" value="ECO:0007669"/>
    <property type="project" value="TreeGrafter"/>
</dbReference>
<proteinExistence type="predicted"/>
<feature type="domain" description="HTH tetR-type" evidence="6">
    <location>
        <begin position="28"/>
        <end position="88"/>
    </location>
</feature>
<dbReference type="PROSITE" id="PS50977">
    <property type="entry name" value="HTH_TETR_2"/>
    <property type="match status" value="1"/>
</dbReference>
<feature type="region of interest" description="Disordered" evidence="5">
    <location>
        <begin position="1"/>
        <end position="30"/>
    </location>
</feature>
<dbReference type="Proteomes" id="UP000694001">
    <property type="component" value="Chromosome"/>
</dbReference>
<organism evidence="7 8">
    <name type="scientific">Elioraea tepida</name>
    <dbReference type="NCBI Taxonomy" id="2843330"/>
    <lineage>
        <taxon>Bacteria</taxon>
        <taxon>Pseudomonadati</taxon>
        <taxon>Pseudomonadota</taxon>
        <taxon>Alphaproteobacteria</taxon>
        <taxon>Acetobacterales</taxon>
        <taxon>Elioraeaceae</taxon>
        <taxon>Elioraea</taxon>
    </lineage>
</organism>
<dbReference type="PANTHER" id="PTHR30055">
    <property type="entry name" value="HTH-TYPE TRANSCRIPTIONAL REGULATOR RUTR"/>
    <property type="match status" value="1"/>
</dbReference>
<keyword evidence="8" id="KW-1185">Reference proteome</keyword>
<dbReference type="AlphaFoldDB" id="A0A975U442"/>
<dbReference type="Pfam" id="PF00440">
    <property type="entry name" value="TetR_N"/>
    <property type="match status" value="1"/>
</dbReference>
<protein>
    <submittedName>
        <fullName evidence="7">TetR/AcrR family transcriptional regulator</fullName>
    </submittedName>
</protein>
<feature type="DNA-binding region" description="H-T-H motif" evidence="4">
    <location>
        <begin position="51"/>
        <end position="70"/>
    </location>
</feature>
<keyword evidence="3" id="KW-0804">Transcription</keyword>
<evidence type="ECO:0000256" key="4">
    <source>
        <dbReference type="PROSITE-ProRule" id="PRU00335"/>
    </source>
</evidence>
<keyword evidence="2 4" id="KW-0238">DNA-binding</keyword>
<dbReference type="InterPro" id="IPR001647">
    <property type="entry name" value="HTH_TetR"/>
</dbReference>
<evidence type="ECO:0000256" key="5">
    <source>
        <dbReference type="SAM" id="MobiDB-lite"/>
    </source>
</evidence>
<evidence type="ECO:0000256" key="1">
    <source>
        <dbReference type="ARBA" id="ARBA00023015"/>
    </source>
</evidence>
<evidence type="ECO:0000313" key="7">
    <source>
        <dbReference type="EMBL" id="QXM26027.1"/>
    </source>
</evidence>
<dbReference type="Pfam" id="PF13305">
    <property type="entry name" value="TetR_C_33"/>
    <property type="match status" value="1"/>
</dbReference>
<dbReference type="RefSeq" id="WP_218287078.1">
    <property type="nucleotide sequence ID" value="NZ_CP076448.1"/>
</dbReference>
<name>A0A975U442_9PROT</name>
<evidence type="ECO:0000256" key="2">
    <source>
        <dbReference type="ARBA" id="ARBA00023125"/>
    </source>
</evidence>
<sequence>MGARSVRAMPKRQAGETRAAPRRRQSAADRRTQVVAAARRLMAQNGAEAVSMRAVAAAAGVSPAALYLYFPDKTVLLAAVVDAVFDELLAAFTRAVEGAAASPDPFARLASLMDAYVAWGLAHPDEYRLVFMTPVVGVAGQRPVAEGCRTGSANGAATFAALAAEVSRLIASGHARESDPALVAEQIWAGGHGLVSLMITFPEFAWSPREALCAALRETLLRGISA</sequence>
<dbReference type="GO" id="GO:0003700">
    <property type="term" value="F:DNA-binding transcription factor activity"/>
    <property type="evidence" value="ECO:0007669"/>
    <property type="project" value="TreeGrafter"/>
</dbReference>
<keyword evidence="1" id="KW-0805">Transcription regulation</keyword>
<evidence type="ECO:0000313" key="8">
    <source>
        <dbReference type="Proteomes" id="UP000694001"/>
    </source>
</evidence>
<dbReference type="InterPro" id="IPR050109">
    <property type="entry name" value="HTH-type_TetR-like_transc_reg"/>
</dbReference>
<reference evidence="7" key="1">
    <citation type="submission" date="2021-06" db="EMBL/GenBank/DDBJ databases">
        <title>Elioraea tepida, sp. nov., a moderately thermophilic aerobic anoxygenic phototrophic bacterium isolated from an alkaline siliceous hot spring mat community in Yellowstone National Park, WY, USA.</title>
        <authorList>
            <person name="Saini M.K."/>
            <person name="Yoshida S."/>
            <person name="Sebastian A."/>
            <person name="Hirose S."/>
            <person name="Hara E."/>
            <person name="Tamaki H."/>
            <person name="Soulier N.T."/>
            <person name="Albert I."/>
            <person name="Hanada S."/>
            <person name="Bryant D.A."/>
            <person name="Tank M."/>
        </authorList>
    </citation>
    <scope>NUCLEOTIDE SEQUENCE</scope>
    <source>
        <strain evidence="7">MS-P2</strain>
    </source>
</reference>
<dbReference type="PANTHER" id="PTHR30055:SF234">
    <property type="entry name" value="HTH-TYPE TRANSCRIPTIONAL REGULATOR BETI"/>
    <property type="match status" value="1"/>
</dbReference>
<gene>
    <name evidence="7" type="ORF">KO353_07510</name>
</gene>
<evidence type="ECO:0000259" key="6">
    <source>
        <dbReference type="PROSITE" id="PS50977"/>
    </source>
</evidence>
<dbReference type="InterPro" id="IPR025996">
    <property type="entry name" value="MT1864/Rv1816-like_C"/>
</dbReference>